<dbReference type="AlphaFoldDB" id="A0A0P9ZCM7"/>
<organism evidence="2 3">
    <name type="scientific">Pseudomonas syringae pv. spinaceae</name>
    <dbReference type="NCBI Taxonomy" id="264459"/>
    <lineage>
        <taxon>Bacteria</taxon>
        <taxon>Pseudomonadati</taxon>
        <taxon>Pseudomonadota</taxon>
        <taxon>Gammaproteobacteria</taxon>
        <taxon>Pseudomonadales</taxon>
        <taxon>Pseudomonadaceae</taxon>
        <taxon>Pseudomonas</taxon>
        <taxon>Pseudomonas syringae</taxon>
    </lineage>
</organism>
<protein>
    <submittedName>
        <fullName evidence="2">Uncharacterized protein</fullName>
    </submittedName>
</protein>
<feature type="region of interest" description="Disordered" evidence="1">
    <location>
        <begin position="50"/>
        <end position="70"/>
    </location>
</feature>
<gene>
    <name evidence="2" type="ORF">ALO94_01839</name>
</gene>
<reference evidence="2 3" key="1">
    <citation type="submission" date="2015-09" db="EMBL/GenBank/DDBJ databases">
        <title>Genome announcement of multiple Pseudomonas syringae strains.</title>
        <authorList>
            <person name="Thakur S."/>
            <person name="Wang P.W."/>
            <person name="Gong Y."/>
            <person name="Weir B.S."/>
            <person name="Guttman D.S."/>
        </authorList>
    </citation>
    <scope>NUCLEOTIDE SEQUENCE [LARGE SCALE GENOMIC DNA]</scope>
    <source>
        <strain evidence="2 3">ICMP16929</strain>
    </source>
</reference>
<comment type="caution">
    <text evidence="2">The sequence shown here is derived from an EMBL/GenBank/DDBJ whole genome shotgun (WGS) entry which is preliminary data.</text>
</comment>
<dbReference type="EMBL" id="LJRI01001556">
    <property type="protein sequence ID" value="KPY57788.1"/>
    <property type="molecule type" value="Genomic_DNA"/>
</dbReference>
<dbReference type="Proteomes" id="UP000050384">
    <property type="component" value="Unassembled WGS sequence"/>
</dbReference>
<name>A0A0P9ZCM7_PSESX</name>
<proteinExistence type="predicted"/>
<evidence type="ECO:0000256" key="1">
    <source>
        <dbReference type="SAM" id="MobiDB-lite"/>
    </source>
</evidence>
<dbReference type="PATRIC" id="fig|264459.3.peg.3219"/>
<sequence>MYEKSASEGQARQKQVRNGRGRVRLYGLWMSIPIGLALEPVFNAASPSAATFRTKPGSEETMDDQGQLIG</sequence>
<accession>A0A0P9ZCM7</accession>
<evidence type="ECO:0000313" key="2">
    <source>
        <dbReference type="EMBL" id="KPY57788.1"/>
    </source>
</evidence>
<evidence type="ECO:0000313" key="3">
    <source>
        <dbReference type="Proteomes" id="UP000050384"/>
    </source>
</evidence>